<keyword evidence="1" id="KW-0472">Membrane</keyword>
<feature type="transmembrane region" description="Helical" evidence="1">
    <location>
        <begin position="114"/>
        <end position="132"/>
    </location>
</feature>
<proteinExistence type="predicted"/>
<name>A0A1H7BZU3_9DEIO</name>
<sequence length="147" mass="15775">MTRPPTHDEDSAAEEEIFEATTLPAAQVGVKFAPRWLAWLALAGLAGLWLLLWPSGWGAWWQAGDWGRLTLALAALLALLWGTAALLRRGLTGPGLLTLGALSLALSAPRLAELDALMLLLGPLALGAALWWSRGRPQEDETDPPRP</sequence>
<gene>
    <name evidence="2" type="ORF">SAMN04488058_12132</name>
</gene>
<evidence type="ECO:0000313" key="3">
    <source>
        <dbReference type="Proteomes" id="UP000199223"/>
    </source>
</evidence>
<organism evidence="2 3">
    <name type="scientific">Deinococcus reticulitermitis</name>
    <dbReference type="NCBI Taxonomy" id="856736"/>
    <lineage>
        <taxon>Bacteria</taxon>
        <taxon>Thermotogati</taxon>
        <taxon>Deinococcota</taxon>
        <taxon>Deinococci</taxon>
        <taxon>Deinococcales</taxon>
        <taxon>Deinococcaceae</taxon>
        <taxon>Deinococcus</taxon>
    </lineage>
</organism>
<keyword evidence="1" id="KW-1133">Transmembrane helix</keyword>
<dbReference type="RefSeq" id="WP_092265542.1">
    <property type="nucleotide sequence ID" value="NZ_FNZA01000021.1"/>
</dbReference>
<dbReference type="AlphaFoldDB" id="A0A1H7BZU3"/>
<evidence type="ECO:0000256" key="1">
    <source>
        <dbReference type="SAM" id="Phobius"/>
    </source>
</evidence>
<feature type="transmembrane region" description="Helical" evidence="1">
    <location>
        <begin position="36"/>
        <end position="54"/>
    </location>
</feature>
<evidence type="ECO:0000313" key="2">
    <source>
        <dbReference type="EMBL" id="SEJ83173.1"/>
    </source>
</evidence>
<feature type="transmembrane region" description="Helical" evidence="1">
    <location>
        <begin position="66"/>
        <end position="84"/>
    </location>
</feature>
<reference evidence="3" key="1">
    <citation type="submission" date="2016-10" db="EMBL/GenBank/DDBJ databases">
        <authorList>
            <person name="Varghese N."/>
            <person name="Submissions S."/>
        </authorList>
    </citation>
    <scope>NUCLEOTIDE SEQUENCE [LARGE SCALE GENOMIC DNA]</scope>
    <source>
        <strain evidence="3">CGMCC 1.10218</strain>
    </source>
</reference>
<keyword evidence="3" id="KW-1185">Reference proteome</keyword>
<dbReference type="EMBL" id="FNZA01000021">
    <property type="protein sequence ID" value="SEJ83173.1"/>
    <property type="molecule type" value="Genomic_DNA"/>
</dbReference>
<dbReference type="Proteomes" id="UP000199223">
    <property type="component" value="Unassembled WGS sequence"/>
</dbReference>
<protein>
    <submittedName>
        <fullName evidence="2">Uncharacterized protein</fullName>
    </submittedName>
</protein>
<accession>A0A1H7BZU3</accession>
<keyword evidence="1" id="KW-0812">Transmembrane</keyword>